<proteinExistence type="predicted"/>
<gene>
    <name evidence="1" type="ORF">Vadar_023993</name>
</gene>
<keyword evidence="2" id="KW-1185">Reference proteome</keyword>
<evidence type="ECO:0000313" key="1">
    <source>
        <dbReference type="EMBL" id="KAH7835217.1"/>
    </source>
</evidence>
<comment type="caution">
    <text evidence="1">The sequence shown here is derived from an EMBL/GenBank/DDBJ whole genome shotgun (WGS) entry which is preliminary data.</text>
</comment>
<dbReference type="Proteomes" id="UP000828048">
    <property type="component" value="Chromosome 2"/>
</dbReference>
<organism evidence="1 2">
    <name type="scientific">Vaccinium darrowii</name>
    <dbReference type="NCBI Taxonomy" id="229202"/>
    <lineage>
        <taxon>Eukaryota</taxon>
        <taxon>Viridiplantae</taxon>
        <taxon>Streptophyta</taxon>
        <taxon>Embryophyta</taxon>
        <taxon>Tracheophyta</taxon>
        <taxon>Spermatophyta</taxon>
        <taxon>Magnoliopsida</taxon>
        <taxon>eudicotyledons</taxon>
        <taxon>Gunneridae</taxon>
        <taxon>Pentapetalae</taxon>
        <taxon>asterids</taxon>
        <taxon>Ericales</taxon>
        <taxon>Ericaceae</taxon>
        <taxon>Vaccinioideae</taxon>
        <taxon>Vaccinieae</taxon>
        <taxon>Vaccinium</taxon>
    </lineage>
</organism>
<protein>
    <submittedName>
        <fullName evidence="1">Uncharacterized protein</fullName>
    </submittedName>
</protein>
<name>A0ACB7X3D8_9ERIC</name>
<reference evidence="1 2" key="1">
    <citation type="journal article" date="2021" name="Hortic Res">
        <title>High-quality reference genome and annotation aids understanding of berry development for evergreen blueberry (Vaccinium darrowii).</title>
        <authorList>
            <person name="Yu J."/>
            <person name="Hulse-Kemp A.M."/>
            <person name="Babiker E."/>
            <person name="Staton M."/>
        </authorList>
    </citation>
    <scope>NUCLEOTIDE SEQUENCE [LARGE SCALE GENOMIC DNA]</scope>
    <source>
        <strain evidence="2">cv. NJ 8807/NJ 8810</strain>
        <tissue evidence="1">Young leaf</tissue>
    </source>
</reference>
<dbReference type="EMBL" id="CM037152">
    <property type="protein sequence ID" value="KAH7835217.1"/>
    <property type="molecule type" value="Genomic_DNA"/>
</dbReference>
<evidence type="ECO:0000313" key="2">
    <source>
        <dbReference type="Proteomes" id="UP000828048"/>
    </source>
</evidence>
<accession>A0ACB7X3D8</accession>
<sequence>MDDSQIAIDRTNTDHPSDTQMLRCSYPLVLNKPPMVLAAVKPFPHGGAPPPTQLTTTSFSSLSASRNSPPELQNAKPVLLKAVHSVPPIHFVKRLPNPELGLLSVLFALSLSIGAIISVTLISIPTLIVMKRSKAAMEKLVRLAKQEVPVTLYSLRLSGLEIGDLIRELKNLRKLISGNCNVKK</sequence>